<dbReference type="SUPFAM" id="SSF47095">
    <property type="entry name" value="HMG-box"/>
    <property type="match status" value="1"/>
</dbReference>
<evidence type="ECO:0000256" key="1">
    <source>
        <dbReference type="SAM" id="MobiDB-lite"/>
    </source>
</evidence>
<dbReference type="Gene3D" id="1.10.30.10">
    <property type="entry name" value="High mobility group box domain"/>
    <property type="match status" value="1"/>
</dbReference>
<dbReference type="GeneID" id="92379467"/>
<proteinExistence type="predicted"/>
<dbReference type="PANTHER" id="PTHR37564:SF5">
    <property type="entry name" value="KINETOPLAST DNA-ASSOCIATED PROTEIN"/>
    <property type="match status" value="1"/>
</dbReference>
<evidence type="ECO:0000313" key="3">
    <source>
        <dbReference type="Proteomes" id="UP000195570"/>
    </source>
</evidence>
<keyword evidence="3" id="KW-1185">Reference proteome</keyword>
<dbReference type="AlphaFoldDB" id="A0A1G4I9I5"/>
<dbReference type="InterPro" id="IPR036910">
    <property type="entry name" value="HMG_box_dom_sf"/>
</dbReference>
<organism evidence="2 3">
    <name type="scientific">Trypanosoma equiperdum</name>
    <dbReference type="NCBI Taxonomy" id="5694"/>
    <lineage>
        <taxon>Eukaryota</taxon>
        <taxon>Discoba</taxon>
        <taxon>Euglenozoa</taxon>
        <taxon>Kinetoplastea</taxon>
        <taxon>Metakinetoplastina</taxon>
        <taxon>Trypanosomatida</taxon>
        <taxon>Trypanosomatidae</taxon>
        <taxon>Trypanosoma</taxon>
    </lineage>
</organism>
<feature type="region of interest" description="Disordered" evidence="1">
    <location>
        <begin position="209"/>
        <end position="237"/>
    </location>
</feature>
<dbReference type="VEuPathDB" id="TriTrypDB:TEOVI_000552700"/>
<sequence length="237" mass="26871">MLRFTVALCSIRKMALKLFRDEQLHSANLQGLSMAQKRKVIEKKFNHLGRNEMRVLRQRAREMHDNVVLAAGAGAGAGKGDFQPRHPKITAYELFFKEQSSNPSISSITSPRLREKRVFAIFQTLPEKTRKQLEERAEQLSQSGGQRKISPAVKVPKPKKEIQTKASKKAPTKRTAAKKKQKPSTYRAFVKEQMPLLKHLPPAERIKTIAKKWKAQKGEKKPTKRTGPSENKAAGKK</sequence>
<dbReference type="EMBL" id="CZPT02000988">
    <property type="protein sequence ID" value="SCU68477.1"/>
    <property type="molecule type" value="Genomic_DNA"/>
</dbReference>
<comment type="caution">
    <text evidence="2">The sequence shown here is derived from an EMBL/GenBank/DDBJ whole genome shotgun (WGS) entry which is preliminary data.</text>
</comment>
<dbReference type="PANTHER" id="PTHR37564">
    <property type="entry name" value="KINETOPLAST DNA-ASSOCIATED PROTEIN"/>
    <property type="match status" value="1"/>
</dbReference>
<dbReference type="SMR" id="A0A1G4I9I5"/>
<name>A0A1G4I9I5_TRYEQ</name>
<dbReference type="InterPro" id="IPR052695">
    <property type="entry name" value="Kinetoplast-DNA-binding"/>
</dbReference>
<dbReference type="RefSeq" id="XP_067079632.1">
    <property type="nucleotide sequence ID" value="XM_067223531.1"/>
</dbReference>
<accession>A0A1G4I9I5</accession>
<feature type="compositionally biased region" description="Basic residues" evidence="1">
    <location>
        <begin position="166"/>
        <end position="182"/>
    </location>
</feature>
<evidence type="ECO:0008006" key="4">
    <source>
        <dbReference type="Google" id="ProtNLM"/>
    </source>
</evidence>
<gene>
    <name evidence="2" type="ORF">TEOVI_000552700</name>
</gene>
<evidence type="ECO:0000313" key="2">
    <source>
        <dbReference type="EMBL" id="SCU68477.1"/>
    </source>
</evidence>
<dbReference type="Proteomes" id="UP000195570">
    <property type="component" value="Unassembled WGS sequence"/>
</dbReference>
<feature type="region of interest" description="Disordered" evidence="1">
    <location>
        <begin position="130"/>
        <end position="187"/>
    </location>
</feature>
<protein>
    <recommendedName>
        <fullName evidence="4">Kinetoplast DNA-associated protein</fullName>
    </recommendedName>
</protein>
<reference evidence="2" key="1">
    <citation type="submission" date="2016-09" db="EMBL/GenBank/DDBJ databases">
        <authorList>
            <person name="Hebert L."/>
            <person name="Moumen B."/>
        </authorList>
    </citation>
    <scope>NUCLEOTIDE SEQUENCE [LARGE SCALE GENOMIC DNA]</scope>
    <source>
        <strain evidence="2">OVI</strain>
    </source>
</reference>